<keyword evidence="2" id="KW-1185">Reference proteome</keyword>
<evidence type="ECO:0000313" key="1">
    <source>
        <dbReference type="EMBL" id="TKI53527.1"/>
    </source>
</evidence>
<accession>A0A4U2XZT2</accession>
<dbReference type="AlphaFoldDB" id="A0A4U2XZT2"/>
<gene>
    <name evidence="1" type="ORF">FC756_23150</name>
</gene>
<reference evidence="1 2" key="1">
    <citation type="submission" date="2019-04" db="EMBL/GenBank/DDBJ databases">
        <title>Lysinibacillus genome sequencing.</title>
        <authorList>
            <person name="Dunlap C."/>
        </authorList>
    </citation>
    <scope>NUCLEOTIDE SEQUENCE [LARGE SCALE GENOMIC DNA]</scope>
    <source>
        <strain evidence="1 2">CCTCC AB 2010389</strain>
    </source>
</reference>
<name>A0A4U2XZT2_9BACI</name>
<proteinExistence type="predicted"/>
<organism evidence="1 2">
    <name type="scientific">Lysinibacillus mangiferihumi</name>
    <dbReference type="NCBI Taxonomy" id="1130819"/>
    <lineage>
        <taxon>Bacteria</taxon>
        <taxon>Bacillati</taxon>
        <taxon>Bacillota</taxon>
        <taxon>Bacilli</taxon>
        <taxon>Bacillales</taxon>
        <taxon>Bacillaceae</taxon>
        <taxon>Lysinibacillus</taxon>
    </lineage>
</organism>
<protein>
    <submittedName>
        <fullName evidence="1">Uncharacterized protein</fullName>
    </submittedName>
</protein>
<dbReference type="EMBL" id="SZPU01000107">
    <property type="protein sequence ID" value="TKI53527.1"/>
    <property type="molecule type" value="Genomic_DNA"/>
</dbReference>
<comment type="caution">
    <text evidence="1">The sequence shown here is derived from an EMBL/GenBank/DDBJ whole genome shotgun (WGS) entry which is preliminary data.</text>
</comment>
<dbReference type="RefSeq" id="WP_107896164.1">
    <property type="nucleotide sequence ID" value="NZ_PYWM01000018.1"/>
</dbReference>
<sequence>MIRKNLYQIFSNKLDSNIMYFYLGKTEEIRKGMIPETLNELEQILKEESSYYNETKNTREVIKAFLAKRKTEMLKDKEVLLDAPSERDMDESEIEDNEGILKYVEEMIYFIVELEKNY</sequence>
<evidence type="ECO:0000313" key="2">
    <source>
        <dbReference type="Proteomes" id="UP000308744"/>
    </source>
</evidence>
<dbReference type="Proteomes" id="UP000308744">
    <property type="component" value="Unassembled WGS sequence"/>
</dbReference>